<evidence type="ECO:0000313" key="2">
    <source>
        <dbReference type="EMBL" id="KAK1434218.1"/>
    </source>
</evidence>
<reference evidence="2" key="1">
    <citation type="journal article" date="2023" name="bioRxiv">
        <title>Improved chromosome-level genome assembly for marigold (Tagetes erecta).</title>
        <authorList>
            <person name="Jiang F."/>
            <person name="Yuan L."/>
            <person name="Wang S."/>
            <person name="Wang H."/>
            <person name="Xu D."/>
            <person name="Wang A."/>
            <person name="Fan W."/>
        </authorList>
    </citation>
    <scope>NUCLEOTIDE SEQUENCE</scope>
    <source>
        <strain evidence="2">WSJ</strain>
        <tissue evidence="2">Leaf</tissue>
    </source>
</reference>
<accession>A0AAD8L447</accession>
<name>A0AAD8L447_TARER</name>
<feature type="region of interest" description="Disordered" evidence="1">
    <location>
        <begin position="88"/>
        <end position="116"/>
    </location>
</feature>
<protein>
    <submittedName>
        <fullName evidence="2">Uncharacterized protein</fullName>
    </submittedName>
</protein>
<sequence>MQKNLRMRIRIPARIVTFTILRSKRCLRKTTATRMHIPPSAFAKIREVERDAELQRKIIVMIKSMMLEIITGVAKDVREEERAGRKLEDALRNSKENKDYAHNSQSVNSGYGNSKC</sequence>
<comment type="caution">
    <text evidence="2">The sequence shown here is derived from an EMBL/GenBank/DDBJ whole genome shotgun (WGS) entry which is preliminary data.</text>
</comment>
<keyword evidence="3" id="KW-1185">Reference proteome</keyword>
<dbReference type="EMBL" id="JAUHHV010000002">
    <property type="protein sequence ID" value="KAK1434218.1"/>
    <property type="molecule type" value="Genomic_DNA"/>
</dbReference>
<feature type="compositionally biased region" description="Polar residues" evidence="1">
    <location>
        <begin position="102"/>
        <end position="116"/>
    </location>
</feature>
<dbReference type="Proteomes" id="UP001229421">
    <property type="component" value="Unassembled WGS sequence"/>
</dbReference>
<dbReference type="AlphaFoldDB" id="A0AAD8L447"/>
<evidence type="ECO:0000313" key="3">
    <source>
        <dbReference type="Proteomes" id="UP001229421"/>
    </source>
</evidence>
<organism evidence="2 3">
    <name type="scientific">Tagetes erecta</name>
    <name type="common">African marigold</name>
    <dbReference type="NCBI Taxonomy" id="13708"/>
    <lineage>
        <taxon>Eukaryota</taxon>
        <taxon>Viridiplantae</taxon>
        <taxon>Streptophyta</taxon>
        <taxon>Embryophyta</taxon>
        <taxon>Tracheophyta</taxon>
        <taxon>Spermatophyta</taxon>
        <taxon>Magnoliopsida</taxon>
        <taxon>eudicotyledons</taxon>
        <taxon>Gunneridae</taxon>
        <taxon>Pentapetalae</taxon>
        <taxon>asterids</taxon>
        <taxon>campanulids</taxon>
        <taxon>Asterales</taxon>
        <taxon>Asteraceae</taxon>
        <taxon>Asteroideae</taxon>
        <taxon>Heliantheae alliance</taxon>
        <taxon>Tageteae</taxon>
        <taxon>Tagetes</taxon>
    </lineage>
</organism>
<feature type="compositionally biased region" description="Basic and acidic residues" evidence="1">
    <location>
        <begin position="88"/>
        <end position="101"/>
    </location>
</feature>
<evidence type="ECO:0000256" key="1">
    <source>
        <dbReference type="SAM" id="MobiDB-lite"/>
    </source>
</evidence>
<gene>
    <name evidence="2" type="ORF">QVD17_11137</name>
</gene>
<proteinExistence type="predicted"/>